<proteinExistence type="predicted"/>
<dbReference type="Pfam" id="PF13442">
    <property type="entry name" value="Cytochrome_CBB3"/>
    <property type="match status" value="1"/>
</dbReference>
<reference evidence="5 6" key="1">
    <citation type="submission" date="2020-08" db="EMBL/GenBank/DDBJ databases">
        <title>Genomic Encyclopedia of Type Strains, Phase IV (KMG-IV): sequencing the most valuable type-strain genomes for metagenomic binning, comparative biology and taxonomic classification.</title>
        <authorList>
            <person name="Goeker M."/>
        </authorList>
    </citation>
    <scope>NUCLEOTIDE SEQUENCE [LARGE SCALE GENOMIC DNA]</scope>
    <source>
        <strain evidence="5 6">DSM 26723</strain>
    </source>
</reference>
<dbReference type="GO" id="GO:0046872">
    <property type="term" value="F:metal ion binding"/>
    <property type="evidence" value="ECO:0007669"/>
    <property type="project" value="UniProtKB-KW"/>
</dbReference>
<protein>
    <submittedName>
        <fullName evidence="5">Cytochrome c5</fullName>
    </submittedName>
</protein>
<dbReference type="PANTHER" id="PTHR40942">
    <property type="match status" value="1"/>
</dbReference>
<gene>
    <name evidence="5" type="ORF">HNQ60_005415</name>
</gene>
<dbReference type="InterPro" id="IPR036909">
    <property type="entry name" value="Cyt_c-like_dom_sf"/>
</dbReference>
<dbReference type="SUPFAM" id="SSF46626">
    <property type="entry name" value="Cytochrome c"/>
    <property type="match status" value="1"/>
</dbReference>
<dbReference type="Proteomes" id="UP000588068">
    <property type="component" value="Unassembled WGS sequence"/>
</dbReference>
<dbReference type="InterPro" id="IPR009056">
    <property type="entry name" value="Cyt_c-like_dom"/>
</dbReference>
<accession>A0A841HUK0</accession>
<feature type="domain" description="Cytochrome c" evidence="4">
    <location>
        <begin position="41"/>
        <end position="113"/>
    </location>
</feature>
<keyword evidence="1" id="KW-0349">Heme</keyword>
<dbReference type="PANTHER" id="PTHR40942:SF4">
    <property type="entry name" value="CYTOCHROME C5"/>
    <property type="match status" value="1"/>
</dbReference>
<evidence type="ECO:0000313" key="6">
    <source>
        <dbReference type="Proteomes" id="UP000588068"/>
    </source>
</evidence>
<keyword evidence="6" id="KW-1185">Reference proteome</keyword>
<keyword evidence="3" id="KW-0408">Iron</keyword>
<comment type="caution">
    <text evidence="5">The sequence shown here is derived from an EMBL/GenBank/DDBJ whole genome shotgun (WGS) entry which is preliminary data.</text>
</comment>
<sequence>MPKILRLLVLASMSIAGCTGNDAPAIDPAVRAAKLLPADPKLTELYRQSCQPCHASGLNAAPLTGNRRDWNLRLEKGVTRMRQSVIKGTPNMPAGGNCSQCTSQEMTALIQFLAGRGAGVMEP</sequence>
<name>A0A841HUK0_9GAMM</name>
<dbReference type="EMBL" id="JACHHZ010000008">
    <property type="protein sequence ID" value="MBB6096493.1"/>
    <property type="molecule type" value="Genomic_DNA"/>
</dbReference>
<organism evidence="5 6">
    <name type="scientific">Povalibacter uvarum</name>
    <dbReference type="NCBI Taxonomy" id="732238"/>
    <lineage>
        <taxon>Bacteria</taxon>
        <taxon>Pseudomonadati</taxon>
        <taxon>Pseudomonadota</taxon>
        <taxon>Gammaproteobacteria</taxon>
        <taxon>Steroidobacterales</taxon>
        <taxon>Steroidobacteraceae</taxon>
        <taxon>Povalibacter</taxon>
    </lineage>
</organism>
<evidence type="ECO:0000256" key="3">
    <source>
        <dbReference type="ARBA" id="ARBA00023004"/>
    </source>
</evidence>
<evidence type="ECO:0000256" key="1">
    <source>
        <dbReference type="ARBA" id="ARBA00022617"/>
    </source>
</evidence>
<dbReference type="AlphaFoldDB" id="A0A841HUK0"/>
<keyword evidence="2" id="KW-0479">Metal-binding</keyword>
<evidence type="ECO:0000313" key="5">
    <source>
        <dbReference type="EMBL" id="MBB6096493.1"/>
    </source>
</evidence>
<evidence type="ECO:0000259" key="4">
    <source>
        <dbReference type="Pfam" id="PF13442"/>
    </source>
</evidence>
<dbReference type="Gene3D" id="1.10.760.10">
    <property type="entry name" value="Cytochrome c-like domain"/>
    <property type="match status" value="1"/>
</dbReference>
<dbReference type="PROSITE" id="PS51257">
    <property type="entry name" value="PROKAR_LIPOPROTEIN"/>
    <property type="match status" value="1"/>
</dbReference>
<dbReference type="GO" id="GO:0020037">
    <property type="term" value="F:heme binding"/>
    <property type="evidence" value="ECO:0007669"/>
    <property type="project" value="InterPro"/>
</dbReference>
<evidence type="ECO:0000256" key="2">
    <source>
        <dbReference type="ARBA" id="ARBA00022723"/>
    </source>
</evidence>
<dbReference type="RefSeq" id="WP_184335884.1">
    <property type="nucleotide sequence ID" value="NZ_JACHHZ010000008.1"/>
</dbReference>
<dbReference type="GO" id="GO:0009055">
    <property type="term" value="F:electron transfer activity"/>
    <property type="evidence" value="ECO:0007669"/>
    <property type="project" value="InterPro"/>
</dbReference>